<dbReference type="PANTHER" id="PTHR45713:SF6">
    <property type="entry name" value="F5_8 TYPE C DOMAIN-CONTAINING PROTEIN"/>
    <property type="match status" value="1"/>
</dbReference>
<evidence type="ECO:0000313" key="1">
    <source>
        <dbReference type="EMBL" id="GLI64902.1"/>
    </source>
</evidence>
<gene>
    <name evidence="1" type="ORF">VaNZ11_008294</name>
</gene>
<dbReference type="InterPro" id="IPR051941">
    <property type="entry name" value="BG_Antigen-Binding_Lectin"/>
</dbReference>
<comment type="caution">
    <text evidence="1">The sequence shown here is derived from an EMBL/GenBank/DDBJ whole genome shotgun (WGS) entry which is preliminary data.</text>
</comment>
<proteinExistence type="predicted"/>
<sequence>GVYNCSGFSGRYVTIATQGYNGYLRLCELDVYAAEPSSAVFRISVHKPVTASADYLDSLLPGQAAASNKSVTGLVVDGVTPTHLRSAALGGEPSAPLGPACVVAASQGSPWLKIDLGGSFLVRYVQIHFSGHFDDINNTYTTPATSSSTTTTTVGANGVTSPTGYKYNLDVRLGDTAVSSYAITDPACASAAGVFTGLEAHKDLYGSGENVRRYVCGYYGSYVTVAAIRTTADGSATVALPPLCEIEVFVESDGGVPIGYLSSLGRYAAASDGSGGWTVVNATRALRNPNYLAVVPEDDRCVVATAPPGSYAAWLVDLGAPLEVSMVELLAPSFNITTTVNMTLLNDTAAISAAAGINAALLAPGAGTLLTDGAARNLLPGQITRLWPAAIAAAAAASTSIGNTTATSSLANSSGTTATSGSSNGQFLMVTNTVRNEQLRLCQVLVYSTVDGGAGSGGARPGVQLRKVVGRVAVAVGSL</sequence>
<dbReference type="Gene3D" id="2.60.120.260">
    <property type="entry name" value="Galactose-binding domain-like"/>
    <property type="match status" value="2"/>
</dbReference>
<evidence type="ECO:0008006" key="3">
    <source>
        <dbReference type="Google" id="ProtNLM"/>
    </source>
</evidence>
<feature type="non-terminal residue" evidence="1">
    <location>
        <position position="479"/>
    </location>
</feature>
<dbReference type="Proteomes" id="UP001165090">
    <property type="component" value="Unassembled WGS sequence"/>
</dbReference>
<dbReference type="PANTHER" id="PTHR45713">
    <property type="entry name" value="FTP DOMAIN-CONTAINING PROTEIN"/>
    <property type="match status" value="1"/>
</dbReference>
<keyword evidence="2" id="KW-1185">Reference proteome</keyword>
<protein>
    <recommendedName>
        <fullName evidence="3">F5/8 type C domain-containing protein</fullName>
    </recommendedName>
</protein>
<accession>A0ABQ5S4T4</accession>
<reference evidence="1 2" key="1">
    <citation type="journal article" date="2023" name="IScience">
        <title>Expanded male sex-determining region conserved during the evolution of homothallism in the green alga Volvox.</title>
        <authorList>
            <person name="Yamamoto K."/>
            <person name="Matsuzaki R."/>
            <person name="Mahakham W."/>
            <person name="Heman W."/>
            <person name="Sekimoto H."/>
            <person name="Kawachi M."/>
            <person name="Minakuchi Y."/>
            <person name="Toyoda A."/>
            <person name="Nozaki H."/>
        </authorList>
    </citation>
    <scope>NUCLEOTIDE SEQUENCE [LARGE SCALE GENOMIC DNA]</scope>
    <source>
        <strain evidence="1 2">NIES-4468</strain>
    </source>
</reference>
<dbReference type="EMBL" id="BSDZ01000021">
    <property type="protein sequence ID" value="GLI64902.1"/>
    <property type="molecule type" value="Genomic_DNA"/>
</dbReference>
<organism evidence="1 2">
    <name type="scientific">Volvox africanus</name>
    <dbReference type="NCBI Taxonomy" id="51714"/>
    <lineage>
        <taxon>Eukaryota</taxon>
        <taxon>Viridiplantae</taxon>
        <taxon>Chlorophyta</taxon>
        <taxon>core chlorophytes</taxon>
        <taxon>Chlorophyceae</taxon>
        <taxon>CS clade</taxon>
        <taxon>Chlamydomonadales</taxon>
        <taxon>Volvocaceae</taxon>
        <taxon>Volvox</taxon>
    </lineage>
</organism>
<evidence type="ECO:0000313" key="2">
    <source>
        <dbReference type="Proteomes" id="UP001165090"/>
    </source>
</evidence>
<name>A0ABQ5S4T4_9CHLO</name>
<feature type="non-terminal residue" evidence="1">
    <location>
        <position position="1"/>
    </location>
</feature>